<evidence type="ECO:0000313" key="1">
    <source>
        <dbReference type="EMBL" id="KAK9510135.1"/>
    </source>
</evidence>
<keyword evidence="2" id="KW-1185">Reference proteome</keyword>
<accession>A0AAW1DP57</accession>
<dbReference type="Proteomes" id="UP001461498">
    <property type="component" value="Unassembled WGS sequence"/>
</dbReference>
<proteinExistence type="predicted"/>
<dbReference type="EMBL" id="JAPXFL010000002">
    <property type="protein sequence ID" value="KAK9510135.1"/>
    <property type="molecule type" value="Genomic_DNA"/>
</dbReference>
<organism evidence="1 2">
    <name type="scientific">Rhynocoris fuscipes</name>
    <dbReference type="NCBI Taxonomy" id="488301"/>
    <lineage>
        <taxon>Eukaryota</taxon>
        <taxon>Metazoa</taxon>
        <taxon>Ecdysozoa</taxon>
        <taxon>Arthropoda</taxon>
        <taxon>Hexapoda</taxon>
        <taxon>Insecta</taxon>
        <taxon>Pterygota</taxon>
        <taxon>Neoptera</taxon>
        <taxon>Paraneoptera</taxon>
        <taxon>Hemiptera</taxon>
        <taxon>Heteroptera</taxon>
        <taxon>Panheteroptera</taxon>
        <taxon>Cimicomorpha</taxon>
        <taxon>Reduviidae</taxon>
        <taxon>Harpactorinae</taxon>
        <taxon>Harpactorini</taxon>
        <taxon>Rhynocoris</taxon>
    </lineage>
</organism>
<protein>
    <submittedName>
        <fullName evidence="1">Uncharacterized protein</fullName>
    </submittedName>
</protein>
<dbReference type="AlphaFoldDB" id="A0AAW1DP57"/>
<comment type="caution">
    <text evidence="1">The sequence shown here is derived from an EMBL/GenBank/DDBJ whole genome shotgun (WGS) entry which is preliminary data.</text>
</comment>
<gene>
    <name evidence="1" type="ORF">O3M35_004982</name>
</gene>
<reference evidence="1 2" key="1">
    <citation type="submission" date="2022-12" db="EMBL/GenBank/DDBJ databases">
        <title>Chromosome-level genome assembly of true bugs.</title>
        <authorList>
            <person name="Ma L."/>
            <person name="Li H."/>
        </authorList>
    </citation>
    <scope>NUCLEOTIDE SEQUENCE [LARGE SCALE GENOMIC DNA]</scope>
    <source>
        <strain evidence="1">Lab_2022b</strain>
    </source>
</reference>
<name>A0AAW1DP57_9HEMI</name>
<sequence length="80" mass="8938">MEPTHNLCYCRPQVLILSCRAAVVKRREYRSTDDISAPIVAERLSVACIVPLISLILSQTAAYICFNYFETVLIPSSSIC</sequence>
<evidence type="ECO:0000313" key="2">
    <source>
        <dbReference type="Proteomes" id="UP001461498"/>
    </source>
</evidence>